<feature type="non-terminal residue" evidence="2">
    <location>
        <position position="1"/>
    </location>
</feature>
<keyword evidence="1" id="KW-1133">Transmembrane helix</keyword>
<name>X1EIM6_9ZZZZ</name>
<keyword evidence="1" id="KW-0472">Membrane</keyword>
<dbReference type="EMBL" id="BART01035738">
    <property type="protein sequence ID" value="GAH16959.1"/>
    <property type="molecule type" value="Genomic_DNA"/>
</dbReference>
<feature type="transmembrane region" description="Helical" evidence="1">
    <location>
        <begin position="124"/>
        <end position="144"/>
    </location>
</feature>
<evidence type="ECO:0000313" key="2">
    <source>
        <dbReference type="EMBL" id="GAH16959.1"/>
    </source>
</evidence>
<protein>
    <submittedName>
        <fullName evidence="2">Uncharacterized protein</fullName>
    </submittedName>
</protein>
<accession>X1EIM6</accession>
<comment type="caution">
    <text evidence="2">The sequence shown here is derived from an EMBL/GenBank/DDBJ whole genome shotgun (WGS) entry which is preliminary data.</text>
</comment>
<dbReference type="AlphaFoldDB" id="X1EIM6"/>
<reference evidence="2" key="1">
    <citation type="journal article" date="2014" name="Front. Microbiol.">
        <title>High frequency of phylogenetically diverse reductive dehalogenase-homologous genes in deep subseafloor sedimentary metagenomes.</title>
        <authorList>
            <person name="Kawai M."/>
            <person name="Futagami T."/>
            <person name="Toyoda A."/>
            <person name="Takaki Y."/>
            <person name="Nishi S."/>
            <person name="Hori S."/>
            <person name="Arai W."/>
            <person name="Tsubouchi T."/>
            <person name="Morono Y."/>
            <person name="Uchiyama I."/>
            <person name="Ito T."/>
            <person name="Fujiyama A."/>
            <person name="Inagaki F."/>
            <person name="Takami H."/>
        </authorList>
    </citation>
    <scope>NUCLEOTIDE SEQUENCE</scope>
    <source>
        <strain evidence="2">Expedition CK06-06</strain>
    </source>
</reference>
<feature type="transmembrane region" description="Helical" evidence="1">
    <location>
        <begin position="24"/>
        <end position="51"/>
    </location>
</feature>
<sequence length="185" mass="21261">FVGWLITCDIILFSSGHTLREIDVFLPILGYSVVICLVIYPITPLIINLFIRNPNKKINILFDFGENFSLWLIFGAPIFHGITSIIFLLVFASLEGNISQLFVGGLIFIDIDKAFLLYGHLYPLFWAISATIWFFIIPFVGLFAEKYLKFDYKVKQIPEPNEELNKDIKEIYNEAAVILEYSPRA</sequence>
<feature type="transmembrane region" description="Helical" evidence="1">
    <location>
        <begin position="71"/>
        <end position="94"/>
    </location>
</feature>
<feature type="non-terminal residue" evidence="2">
    <location>
        <position position="185"/>
    </location>
</feature>
<proteinExistence type="predicted"/>
<gene>
    <name evidence="2" type="ORF">S01H4_60562</name>
</gene>
<evidence type="ECO:0000256" key="1">
    <source>
        <dbReference type="SAM" id="Phobius"/>
    </source>
</evidence>
<keyword evidence="1" id="KW-0812">Transmembrane</keyword>
<organism evidence="2">
    <name type="scientific">marine sediment metagenome</name>
    <dbReference type="NCBI Taxonomy" id="412755"/>
    <lineage>
        <taxon>unclassified sequences</taxon>
        <taxon>metagenomes</taxon>
        <taxon>ecological metagenomes</taxon>
    </lineage>
</organism>